<sequence length="95" mass="10616">MPFRLVIKSVCCGTSNFLAASARVASEGKKCRLRFMRLSAAYIRKAHFCEVSLEIAELLPTLLYLITPVNYLEINYRIGGGVSANGNHYEFQISL</sequence>
<organism evidence="1 2">
    <name type="scientific">Caerostris darwini</name>
    <dbReference type="NCBI Taxonomy" id="1538125"/>
    <lineage>
        <taxon>Eukaryota</taxon>
        <taxon>Metazoa</taxon>
        <taxon>Ecdysozoa</taxon>
        <taxon>Arthropoda</taxon>
        <taxon>Chelicerata</taxon>
        <taxon>Arachnida</taxon>
        <taxon>Araneae</taxon>
        <taxon>Araneomorphae</taxon>
        <taxon>Entelegynae</taxon>
        <taxon>Araneoidea</taxon>
        <taxon>Araneidae</taxon>
        <taxon>Caerostris</taxon>
    </lineage>
</organism>
<gene>
    <name evidence="1" type="ORF">CDAR_463621</name>
</gene>
<reference evidence="1 2" key="1">
    <citation type="submission" date="2021-06" db="EMBL/GenBank/DDBJ databases">
        <title>Caerostris darwini draft genome.</title>
        <authorList>
            <person name="Kono N."/>
            <person name="Arakawa K."/>
        </authorList>
    </citation>
    <scope>NUCLEOTIDE SEQUENCE [LARGE SCALE GENOMIC DNA]</scope>
</reference>
<protein>
    <submittedName>
        <fullName evidence="1">Uncharacterized protein</fullName>
    </submittedName>
</protein>
<keyword evidence="2" id="KW-1185">Reference proteome</keyword>
<dbReference type="Proteomes" id="UP001054837">
    <property type="component" value="Unassembled WGS sequence"/>
</dbReference>
<dbReference type="AlphaFoldDB" id="A0AAV4TA39"/>
<evidence type="ECO:0000313" key="1">
    <source>
        <dbReference type="EMBL" id="GIY42206.1"/>
    </source>
</evidence>
<dbReference type="EMBL" id="BPLQ01009163">
    <property type="protein sequence ID" value="GIY42206.1"/>
    <property type="molecule type" value="Genomic_DNA"/>
</dbReference>
<name>A0AAV4TA39_9ARAC</name>
<comment type="caution">
    <text evidence="1">The sequence shown here is derived from an EMBL/GenBank/DDBJ whole genome shotgun (WGS) entry which is preliminary data.</text>
</comment>
<evidence type="ECO:0000313" key="2">
    <source>
        <dbReference type="Proteomes" id="UP001054837"/>
    </source>
</evidence>
<accession>A0AAV4TA39</accession>
<proteinExistence type="predicted"/>